<evidence type="ECO:0000313" key="3">
    <source>
        <dbReference type="Proteomes" id="UP000525078"/>
    </source>
</evidence>
<evidence type="ECO:0000313" key="2">
    <source>
        <dbReference type="EMBL" id="KAF4389180.1"/>
    </source>
</evidence>
<gene>
    <name evidence="2" type="ORF">F8388_026909</name>
</gene>
<reference evidence="2 3" key="1">
    <citation type="journal article" date="2020" name="bioRxiv">
        <title>Sequence and annotation of 42 cannabis genomes reveals extensive copy number variation in cannabinoid synthesis and pathogen resistance genes.</title>
        <authorList>
            <person name="Mckernan K.J."/>
            <person name="Helbert Y."/>
            <person name="Kane L.T."/>
            <person name="Ebling H."/>
            <person name="Zhang L."/>
            <person name="Liu B."/>
            <person name="Eaton Z."/>
            <person name="Mclaughlin S."/>
            <person name="Kingan S."/>
            <person name="Baybayan P."/>
            <person name="Concepcion G."/>
            <person name="Jordan M."/>
            <person name="Riva A."/>
            <person name="Barbazuk W."/>
            <person name="Harkins T."/>
        </authorList>
    </citation>
    <scope>NUCLEOTIDE SEQUENCE [LARGE SCALE GENOMIC DNA]</scope>
    <source>
        <strain evidence="3">cv. Jamaican Lion 4</strain>
        <tissue evidence="2">Leaf</tissue>
    </source>
</reference>
<organism evidence="2 3">
    <name type="scientific">Cannabis sativa</name>
    <name type="common">Hemp</name>
    <name type="synonym">Marijuana</name>
    <dbReference type="NCBI Taxonomy" id="3483"/>
    <lineage>
        <taxon>Eukaryota</taxon>
        <taxon>Viridiplantae</taxon>
        <taxon>Streptophyta</taxon>
        <taxon>Embryophyta</taxon>
        <taxon>Tracheophyta</taxon>
        <taxon>Spermatophyta</taxon>
        <taxon>Magnoliopsida</taxon>
        <taxon>eudicotyledons</taxon>
        <taxon>Gunneridae</taxon>
        <taxon>Pentapetalae</taxon>
        <taxon>rosids</taxon>
        <taxon>fabids</taxon>
        <taxon>Rosales</taxon>
        <taxon>Cannabaceae</taxon>
        <taxon>Cannabis</taxon>
    </lineage>
</organism>
<dbReference type="PANTHER" id="PTHR44259:SF107">
    <property type="entry name" value="F-BOX PROTEIN SKIP23-LIKE"/>
    <property type="match status" value="1"/>
</dbReference>
<dbReference type="InterPro" id="IPR050942">
    <property type="entry name" value="F-box_BR-signaling"/>
</dbReference>
<protein>
    <recommendedName>
        <fullName evidence="1">KIB1-4 beta-propeller domain-containing protein</fullName>
    </recommendedName>
</protein>
<proteinExistence type="predicted"/>
<comment type="caution">
    <text evidence="2">The sequence shown here is derived from an EMBL/GenBank/DDBJ whole genome shotgun (WGS) entry which is preliminary data.</text>
</comment>
<dbReference type="Proteomes" id="UP000525078">
    <property type="component" value="Unassembled WGS sequence"/>
</dbReference>
<dbReference type="Pfam" id="PF03478">
    <property type="entry name" value="Beta-prop_KIB1-4"/>
    <property type="match status" value="3"/>
</dbReference>
<feature type="domain" description="KIB1-4 beta-propeller" evidence="1">
    <location>
        <begin position="15"/>
        <end position="174"/>
    </location>
</feature>
<evidence type="ECO:0000259" key="1">
    <source>
        <dbReference type="Pfam" id="PF03478"/>
    </source>
</evidence>
<accession>A0A7J6H3Q5</accession>
<dbReference type="EMBL" id="JAATIP010000032">
    <property type="protein sequence ID" value="KAF4389180.1"/>
    <property type="molecule type" value="Genomic_DNA"/>
</dbReference>
<feature type="domain" description="KIB1-4 beta-propeller" evidence="1">
    <location>
        <begin position="207"/>
        <end position="283"/>
    </location>
</feature>
<dbReference type="InterPro" id="IPR005174">
    <property type="entry name" value="KIB1-4_b-propeller"/>
</dbReference>
<dbReference type="PANTHER" id="PTHR44259">
    <property type="entry name" value="OS07G0183000 PROTEIN-RELATED"/>
    <property type="match status" value="1"/>
</dbReference>
<name>A0A7J6H3Q5_CANSA</name>
<sequence>MDNCLNWLALDIGKDTIWKKIKDDQFPKGFEDVAHYKGKFYAFTFKGTLVCFKYPNPNAEITTFMELVAPNIRRALEGETRRRYLVVVSSCTGELLSVEREIILNEDGYERITKIFIVLKLDLGGDRGGKWIEKKSLGDIALFIGDNSSIAVLVSEFNIQPNCIYFTDDEIALPTKTDRNCDLRVSNRPVLPVLKRLLINSVRKISDLLASPLTNNDEYIVVVIYGQLFELACIRYGKDTIWTKIKDDQLPKGFEDVADYKGKFYALTFKGTLVCFEYPNPNAEITTFMELVAPNIRRALEGETRRRGGKWIEKKSFGDIALFIGDNSSIAVLASEFNIQPNCIYFTHDEIAFPTKTDRNCDLGAVYNLDNQTFKFNYNLPSTMFHRIFNRSPIWIEPPISSIYVNQLKDMI</sequence>
<feature type="domain" description="KIB1-4 beta-propeller" evidence="1">
    <location>
        <begin position="309"/>
        <end position="359"/>
    </location>
</feature>
<dbReference type="AlphaFoldDB" id="A0A7J6H3Q5"/>